<evidence type="ECO:0000256" key="2">
    <source>
        <dbReference type="ARBA" id="ARBA00004613"/>
    </source>
</evidence>
<dbReference type="AlphaFoldDB" id="A0A371NUN7"/>
<dbReference type="OrthoDB" id="5137684at2"/>
<evidence type="ECO:0000256" key="6">
    <source>
        <dbReference type="ARBA" id="ARBA00030238"/>
    </source>
</evidence>
<comment type="catalytic activity">
    <reaction evidence="1">
        <text>Endohydrolysis of (1-&gt;4)-alpha-D-glucosidic linkages in polysaccharides containing three or more (1-&gt;4)-alpha-linked D-glucose units.</text>
        <dbReference type="EC" id="3.2.1.1"/>
    </reaction>
</comment>
<organism evidence="11 12">
    <name type="scientific">Microbacterium bovistercoris</name>
    <dbReference type="NCBI Taxonomy" id="2293570"/>
    <lineage>
        <taxon>Bacteria</taxon>
        <taxon>Bacillati</taxon>
        <taxon>Actinomycetota</taxon>
        <taxon>Actinomycetes</taxon>
        <taxon>Micrococcales</taxon>
        <taxon>Microbacteriaceae</taxon>
        <taxon>Microbacterium</taxon>
    </lineage>
</organism>
<evidence type="ECO:0000256" key="1">
    <source>
        <dbReference type="ARBA" id="ARBA00000548"/>
    </source>
</evidence>
<dbReference type="GO" id="GO:0005576">
    <property type="term" value="C:extracellular region"/>
    <property type="evidence" value="ECO:0007669"/>
    <property type="project" value="UniProtKB-SubCell"/>
</dbReference>
<protein>
    <recommendedName>
        <fullName evidence="3">alpha-amylase</fullName>
        <ecNumber evidence="3">3.2.1.1</ecNumber>
    </recommendedName>
    <alternativeName>
        <fullName evidence="6">1,4-alpha-D-glucan glucanohydrolase</fullName>
    </alternativeName>
</protein>
<evidence type="ECO:0000256" key="3">
    <source>
        <dbReference type="ARBA" id="ARBA00012595"/>
    </source>
</evidence>
<proteinExistence type="predicted"/>
<evidence type="ECO:0000313" key="11">
    <source>
        <dbReference type="EMBL" id="REJ06134.1"/>
    </source>
</evidence>
<dbReference type="GO" id="GO:0004556">
    <property type="term" value="F:alpha-amylase activity"/>
    <property type="evidence" value="ECO:0007669"/>
    <property type="project" value="UniProtKB-EC"/>
</dbReference>
<feature type="signal peptide" evidence="9">
    <location>
        <begin position="1"/>
        <end position="23"/>
    </location>
</feature>
<keyword evidence="8" id="KW-0472">Membrane</keyword>
<evidence type="ECO:0000256" key="9">
    <source>
        <dbReference type="SAM" id="SignalP"/>
    </source>
</evidence>
<dbReference type="SUPFAM" id="SSF49464">
    <property type="entry name" value="Carboxypeptidase regulatory domain-like"/>
    <property type="match status" value="2"/>
</dbReference>
<dbReference type="EMBL" id="QUAB01000038">
    <property type="protein sequence ID" value="REJ06134.1"/>
    <property type="molecule type" value="Genomic_DNA"/>
</dbReference>
<feature type="chain" id="PRO_5016952302" description="alpha-amylase" evidence="9">
    <location>
        <begin position="24"/>
        <end position="645"/>
    </location>
</feature>
<comment type="caution">
    <text evidence="11">The sequence shown here is derived from an EMBL/GenBank/DDBJ whole genome shotgun (WGS) entry which is preliminary data.</text>
</comment>
<dbReference type="InterPro" id="IPR013783">
    <property type="entry name" value="Ig-like_fold"/>
</dbReference>
<evidence type="ECO:0000256" key="4">
    <source>
        <dbReference type="ARBA" id="ARBA00022525"/>
    </source>
</evidence>
<evidence type="ECO:0000256" key="5">
    <source>
        <dbReference type="ARBA" id="ARBA00022729"/>
    </source>
</evidence>
<keyword evidence="8" id="KW-1133">Transmembrane helix</keyword>
<dbReference type="GO" id="GO:0030246">
    <property type="term" value="F:carbohydrate binding"/>
    <property type="evidence" value="ECO:0007669"/>
    <property type="project" value="InterPro"/>
</dbReference>
<dbReference type="Proteomes" id="UP000262172">
    <property type="component" value="Unassembled WGS sequence"/>
</dbReference>
<evidence type="ECO:0000256" key="7">
    <source>
        <dbReference type="SAM" id="MobiDB-lite"/>
    </source>
</evidence>
<dbReference type="InterPro" id="IPR033764">
    <property type="entry name" value="Sdr_B"/>
</dbReference>
<keyword evidence="8" id="KW-0812">Transmembrane</keyword>
<comment type="subcellular location">
    <subcellularLocation>
        <location evidence="2">Secreted</location>
    </subcellularLocation>
</comment>
<dbReference type="PANTHER" id="PTHR23303">
    <property type="entry name" value="CARBOXYPEPTIDASE REGULATORY REGION-CONTAINING"/>
    <property type="match status" value="1"/>
</dbReference>
<evidence type="ECO:0000256" key="8">
    <source>
        <dbReference type="SAM" id="Phobius"/>
    </source>
</evidence>
<evidence type="ECO:0000313" key="12">
    <source>
        <dbReference type="Proteomes" id="UP000262172"/>
    </source>
</evidence>
<dbReference type="InterPro" id="IPR051417">
    <property type="entry name" value="SDr/BOS_complex"/>
</dbReference>
<dbReference type="Gene3D" id="2.60.40.10">
    <property type="entry name" value="Immunoglobulins"/>
    <property type="match status" value="2"/>
</dbReference>
<feature type="region of interest" description="Disordered" evidence="7">
    <location>
        <begin position="583"/>
        <end position="618"/>
    </location>
</feature>
<keyword evidence="12" id="KW-1185">Reference proteome</keyword>
<dbReference type="Pfam" id="PF17210">
    <property type="entry name" value="SdrD_B"/>
    <property type="match status" value="1"/>
</dbReference>
<keyword evidence="5 9" id="KW-0732">Signal</keyword>
<dbReference type="InterPro" id="IPR008969">
    <property type="entry name" value="CarboxyPept-like_regulatory"/>
</dbReference>
<dbReference type="GO" id="GO:0005975">
    <property type="term" value="P:carbohydrate metabolic process"/>
    <property type="evidence" value="ECO:0007669"/>
    <property type="project" value="UniProtKB-ARBA"/>
</dbReference>
<dbReference type="InterPro" id="IPR013784">
    <property type="entry name" value="Carb-bd-like_fold"/>
</dbReference>
<name>A0A371NUN7_9MICO</name>
<feature type="transmembrane region" description="Helical" evidence="8">
    <location>
        <begin position="620"/>
        <end position="640"/>
    </location>
</feature>
<dbReference type="SUPFAM" id="SSF49452">
    <property type="entry name" value="Starch-binding domain-like"/>
    <property type="match status" value="2"/>
</dbReference>
<dbReference type="Pfam" id="PF13620">
    <property type="entry name" value="CarboxypepD_reg"/>
    <property type="match status" value="3"/>
</dbReference>
<sequence>MRGSVIGLLAVAAVLTTTMTASAATERSWGLWAPMTGASGAYSGEVSIAATPQLDATYSSTSRSGSVGVISGASTWLSEGTPVGAIYGSSRNQQYLNLRPKADNASSPSITTYAFERATPTSGWAFTLGDIDADAVQILAIGPDGTELTAAQLGFEGGFNYCAPGVAGKPSCTGDAADVPTWDAGSSTLTGNAGALDTQGAAAWFQPTAPISSLTFTFTRRAGFPVYQTWFSAITRSVTGVVQDTTAGAPISGVPVRITDANGTVIGETVTAADGTYSFPSAVATDGYTVEIVPPAGKTSDEPSRPVDLTEQDGVADFSVRDIVPVAVSGTVRDANGDPVAGAVVALDDGTTVRTKPDGTYLIDTVPVGEHSLTVTAPDGYTVISSPPPFTVPENSETPITDQDFVLRELPALSGIVTAAGAGVGGVVITAEGPDGTVRTVTAADGSYSFPELAAGDYTVRVQTPDGYVVSGPAAREEAVDADDVTGVDFALARLGSVAGMVTTTAGDPQPGATLRITGPQGTVTATTDADGGYGLGDLPPGVYEIEIVLPDGFASASPTSRTITITDAGELIEGQDFVLSPVVVTPTPSPDPSESQEPTPQAPSDGSGGGLATTGVDPWPAVGTGAALLALGAITLIVGRRRRA</sequence>
<gene>
    <name evidence="11" type="ORF">DY023_07205</name>
</gene>
<feature type="compositionally biased region" description="Low complexity" evidence="7">
    <location>
        <begin position="583"/>
        <end position="600"/>
    </location>
</feature>
<evidence type="ECO:0000259" key="10">
    <source>
        <dbReference type="Pfam" id="PF17210"/>
    </source>
</evidence>
<dbReference type="EC" id="3.2.1.1" evidence="3"/>
<keyword evidence="4" id="KW-0964">Secreted</keyword>
<accession>A0A371NUN7</accession>
<dbReference type="Gene3D" id="2.60.40.1120">
    <property type="entry name" value="Carboxypeptidase-like, regulatory domain"/>
    <property type="match status" value="2"/>
</dbReference>
<reference evidence="11 12" key="1">
    <citation type="submission" date="2018-08" db="EMBL/GenBank/DDBJ databases">
        <title>Isolation, diversity and antifungal activity of Actinobacteria from cow dung.</title>
        <authorList>
            <person name="Ling L."/>
        </authorList>
    </citation>
    <scope>NUCLEOTIDE SEQUENCE [LARGE SCALE GENOMIC DNA]</scope>
    <source>
        <strain evidence="11 12">NEAU-LLE</strain>
    </source>
</reference>
<feature type="domain" description="SD-repeat containing protein B" evidence="10">
    <location>
        <begin position="415"/>
        <end position="483"/>
    </location>
</feature>
<dbReference type="RefSeq" id="WP_116241669.1">
    <property type="nucleotide sequence ID" value="NZ_QUAB01000038.1"/>
</dbReference>